<reference evidence="3" key="1">
    <citation type="submission" date="2022-07" db="EMBL/GenBank/DDBJ databases">
        <title>Parvularcula maris sp. nov., an algicidal bacterium isolated from seawater.</title>
        <authorList>
            <person name="Li F."/>
        </authorList>
    </citation>
    <scope>NUCLEOTIDE SEQUENCE</scope>
    <source>
        <strain evidence="3">BGMRC 0090</strain>
    </source>
</reference>
<dbReference type="AlphaFoldDB" id="A0A9X2RHT7"/>
<sequence>MSPLSASKMPVSPQGETETSPSGEVQTARQFGERGLATTAARTAILAYRYSFSPFLHLCGVRCRHEPTCSAYALEAYAKHPPVRATALTAKRVLNCRPGGTWGYDPVPEPAAAR</sequence>
<dbReference type="GO" id="GO:0005886">
    <property type="term" value="C:plasma membrane"/>
    <property type="evidence" value="ECO:0007669"/>
    <property type="project" value="UniProtKB-SubCell"/>
</dbReference>
<dbReference type="PANTHER" id="PTHR33383:SF1">
    <property type="entry name" value="MEMBRANE PROTEIN INSERTION EFFICIENCY FACTOR-RELATED"/>
    <property type="match status" value="1"/>
</dbReference>
<keyword evidence="1" id="KW-1003">Cell membrane</keyword>
<protein>
    <recommendedName>
        <fullName evidence="1">Putative membrane protein insertion efficiency factor</fullName>
    </recommendedName>
</protein>
<dbReference type="PANTHER" id="PTHR33383">
    <property type="entry name" value="MEMBRANE PROTEIN INSERTION EFFICIENCY FACTOR-RELATED"/>
    <property type="match status" value="1"/>
</dbReference>
<dbReference type="EMBL" id="JANIBC010000001">
    <property type="protein sequence ID" value="MCQ8184276.1"/>
    <property type="molecule type" value="Genomic_DNA"/>
</dbReference>
<dbReference type="SMART" id="SM01234">
    <property type="entry name" value="Haemolytic"/>
    <property type="match status" value="1"/>
</dbReference>
<dbReference type="InterPro" id="IPR002696">
    <property type="entry name" value="Membr_insert_effic_factor_YidD"/>
</dbReference>
<comment type="function">
    <text evidence="1">Could be involved in insertion of integral membrane proteins into the membrane.</text>
</comment>
<feature type="compositionally biased region" description="Polar residues" evidence="2">
    <location>
        <begin position="14"/>
        <end position="29"/>
    </location>
</feature>
<keyword evidence="4" id="KW-1185">Reference proteome</keyword>
<comment type="similarity">
    <text evidence="1">Belongs to the UPF0161 family.</text>
</comment>
<keyword evidence="1" id="KW-0472">Membrane</keyword>
<feature type="region of interest" description="Disordered" evidence="2">
    <location>
        <begin position="1"/>
        <end position="30"/>
    </location>
</feature>
<accession>A0A9X2RHT7</accession>
<comment type="caution">
    <text evidence="3">The sequence shown here is derived from an EMBL/GenBank/DDBJ whole genome shotgun (WGS) entry which is preliminary data.</text>
</comment>
<evidence type="ECO:0000313" key="4">
    <source>
        <dbReference type="Proteomes" id="UP001142610"/>
    </source>
</evidence>
<comment type="subcellular location">
    <subcellularLocation>
        <location evidence="1">Cell membrane</location>
        <topology evidence="1">Peripheral membrane protein</topology>
        <orientation evidence="1">Cytoplasmic side</orientation>
    </subcellularLocation>
</comment>
<organism evidence="3 4">
    <name type="scientific">Parvularcula maris</name>
    <dbReference type="NCBI Taxonomy" id="2965077"/>
    <lineage>
        <taxon>Bacteria</taxon>
        <taxon>Pseudomonadati</taxon>
        <taxon>Pseudomonadota</taxon>
        <taxon>Alphaproteobacteria</taxon>
        <taxon>Parvularculales</taxon>
        <taxon>Parvularculaceae</taxon>
        <taxon>Parvularcula</taxon>
    </lineage>
</organism>
<evidence type="ECO:0000256" key="2">
    <source>
        <dbReference type="SAM" id="MobiDB-lite"/>
    </source>
</evidence>
<name>A0A9X2RHT7_9PROT</name>
<dbReference type="Proteomes" id="UP001142610">
    <property type="component" value="Unassembled WGS sequence"/>
</dbReference>
<dbReference type="RefSeq" id="WP_256618081.1">
    <property type="nucleotide sequence ID" value="NZ_JANIBC010000001.1"/>
</dbReference>
<evidence type="ECO:0000256" key="1">
    <source>
        <dbReference type="HAMAP-Rule" id="MF_00386"/>
    </source>
</evidence>
<proteinExistence type="inferred from homology"/>
<gene>
    <name evidence="3" type="primary">yidD</name>
    <name evidence="3" type="ORF">NOG11_02645</name>
</gene>
<evidence type="ECO:0000313" key="3">
    <source>
        <dbReference type="EMBL" id="MCQ8184276.1"/>
    </source>
</evidence>
<dbReference type="Pfam" id="PF01809">
    <property type="entry name" value="YidD"/>
    <property type="match status" value="1"/>
</dbReference>
<dbReference type="HAMAP" id="MF_00386">
    <property type="entry name" value="UPF0161_YidD"/>
    <property type="match status" value="1"/>
</dbReference>
<dbReference type="NCBIfam" id="TIGR00278">
    <property type="entry name" value="membrane protein insertion efficiency factor YidD"/>
    <property type="match status" value="1"/>
</dbReference>